<keyword evidence="4 9" id="KW-0808">Transferase</keyword>
<dbReference type="Pfam" id="PF00349">
    <property type="entry name" value="Hexokinase_1"/>
    <property type="match status" value="1"/>
</dbReference>
<keyword evidence="5 9" id="KW-0547">Nucleotide-binding</keyword>
<evidence type="ECO:0000259" key="10">
    <source>
        <dbReference type="Pfam" id="PF00349"/>
    </source>
</evidence>
<dbReference type="GO" id="GO:0001678">
    <property type="term" value="P:intracellular glucose homeostasis"/>
    <property type="evidence" value="ECO:0007669"/>
    <property type="project" value="InterPro"/>
</dbReference>
<dbReference type="AlphaFoldDB" id="A0A9Q1Q5W8"/>
<keyword evidence="13" id="KW-1185">Reference proteome</keyword>
<comment type="similarity">
    <text evidence="3 9">Belongs to the hexokinase family.</text>
</comment>
<gene>
    <name evidence="12" type="ORF">Cgig2_025727</name>
</gene>
<dbReference type="Pfam" id="PF03727">
    <property type="entry name" value="Hexokinase_2"/>
    <property type="match status" value="1"/>
</dbReference>
<sequence length="433" mass="46796">MDMRSNATEILTKLKRECATPLPLLCQVADAMANDMRAGQPGLASDADGASHLKMILSCVTSLPTRDEKGLFYALVLGGTKFRVMRVQLGGKDQPVIAVESEQFCMPQELMLGTSEEPFDFIASRLAKFAEKEGIEFCLPEGRTRELGFTFSFPVKQTSMDSGSSSSGPRVNDTVGTLAGARYWDHDVVVAVILGTGGDSCYVERIDAIPKLRACNSQSGTTIINTEWGAFSTGLPPTEFDREMDAESTNPGERVFEKTTSGIYLGEIARRVLLRMAEARLFGGSIPEKLQTPFSLRSHHICTMQQDNSSGLEAVGSVLYDQAGVSPPQILKFSTKHDRYSSSQLHPMLICQVESDIKARKIVVEICDTIVKRGACLVGAGIVGILQTMEEDTKGVIVGPELSQNVVIELSKDGSGIGAALLAAANSKYRHST</sequence>
<name>A0A9Q1Q5W8_9CARY</name>
<keyword evidence="8 9" id="KW-0324">Glycolysis</keyword>
<evidence type="ECO:0000256" key="3">
    <source>
        <dbReference type="ARBA" id="ARBA00009225"/>
    </source>
</evidence>
<dbReference type="GO" id="GO:0005524">
    <property type="term" value="F:ATP binding"/>
    <property type="evidence" value="ECO:0007669"/>
    <property type="project" value="UniProtKB-UniRule"/>
</dbReference>
<evidence type="ECO:0000256" key="9">
    <source>
        <dbReference type="RuleBase" id="RU362007"/>
    </source>
</evidence>
<evidence type="ECO:0000256" key="7">
    <source>
        <dbReference type="ARBA" id="ARBA00022840"/>
    </source>
</evidence>
<dbReference type="OrthoDB" id="419537at2759"/>
<dbReference type="InterPro" id="IPR022672">
    <property type="entry name" value="Hexokinase_N"/>
</dbReference>
<evidence type="ECO:0000256" key="2">
    <source>
        <dbReference type="ARBA" id="ARBA00005028"/>
    </source>
</evidence>
<comment type="pathway">
    <text evidence="1">Carbohydrate degradation.</text>
</comment>
<dbReference type="PANTHER" id="PTHR19443:SF63">
    <property type="entry name" value="HEXOKINASE-LIKE 1 PROTEIN-RELATED"/>
    <property type="match status" value="1"/>
</dbReference>
<dbReference type="Gene3D" id="3.30.420.40">
    <property type="match status" value="1"/>
</dbReference>
<dbReference type="PANTHER" id="PTHR19443">
    <property type="entry name" value="HEXOKINASE"/>
    <property type="match status" value="1"/>
</dbReference>
<dbReference type="PRINTS" id="PR00475">
    <property type="entry name" value="HEXOKINASE"/>
</dbReference>
<comment type="pathway">
    <text evidence="2">Carbohydrate metabolism; hexose metabolism.</text>
</comment>
<dbReference type="GO" id="GO:0008865">
    <property type="term" value="F:fructokinase activity"/>
    <property type="evidence" value="ECO:0007669"/>
    <property type="project" value="TreeGrafter"/>
</dbReference>
<comment type="caution">
    <text evidence="12">The sequence shown here is derived from an EMBL/GenBank/DDBJ whole genome shotgun (WGS) entry which is preliminary data.</text>
</comment>
<dbReference type="InterPro" id="IPR022673">
    <property type="entry name" value="Hexokinase_C"/>
</dbReference>
<feature type="domain" description="Hexokinase N-terminal" evidence="10">
    <location>
        <begin position="11"/>
        <end position="163"/>
    </location>
</feature>
<dbReference type="SUPFAM" id="SSF53067">
    <property type="entry name" value="Actin-like ATPase domain"/>
    <property type="match status" value="2"/>
</dbReference>
<dbReference type="Gene3D" id="3.40.367.20">
    <property type="match status" value="1"/>
</dbReference>
<dbReference type="EC" id="2.7.1.-" evidence="9"/>
<organism evidence="12 13">
    <name type="scientific">Carnegiea gigantea</name>
    <dbReference type="NCBI Taxonomy" id="171969"/>
    <lineage>
        <taxon>Eukaryota</taxon>
        <taxon>Viridiplantae</taxon>
        <taxon>Streptophyta</taxon>
        <taxon>Embryophyta</taxon>
        <taxon>Tracheophyta</taxon>
        <taxon>Spermatophyta</taxon>
        <taxon>Magnoliopsida</taxon>
        <taxon>eudicotyledons</taxon>
        <taxon>Gunneridae</taxon>
        <taxon>Pentapetalae</taxon>
        <taxon>Caryophyllales</taxon>
        <taxon>Cactineae</taxon>
        <taxon>Cactaceae</taxon>
        <taxon>Cactoideae</taxon>
        <taxon>Echinocereeae</taxon>
        <taxon>Carnegiea</taxon>
    </lineage>
</organism>
<evidence type="ECO:0000259" key="11">
    <source>
        <dbReference type="Pfam" id="PF03727"/>
    </source>
</evidence>
<dbReference type="EMBL" id="JAKOGI010000886">
    <property type="protein sequence ID" value="KAJ8429541.1"/>
    <property type="molecule type" value="Genomic_DNA"/>
</dbReference>
<evidence type="ECO:0000313" key="13">
    <source>
        <dbReference type="Proteomes" id="UP001153076"/>
    </source>
</evidence>
<evidence type="ECO:0000313" key="12">
    <source>
        <dbReference type="EMBL" id="KAJ8429541.1"/>
    </source>
</evidence>
<proteinExistence type="inferred from homology"/>
<keyword evidence="6 9" id="KW-0418">Kinase</keyword>
<dbReference type="GO" id="GO:0005536">
    <property type="term" value="F:D-glucose binding"/>
    <property type="evidence" value="ECO:0007669"/>
    <property type="project" value="InterPro"/>
</dbReference>
<feature type="domain" description="Hexokinase C-terminal" evidence="11">
    <location>
        <begin position="190"/>
        <end position="398"/>
    </location>
</feature>
<reference evidence="12" key="1">
    <citation type="submission" date="2022-04" db="EMBL/GenBank/DDBJ databases">
        <title>Carnegiea gigantea Genome sequencing and assembly v2.</title>
        <authorList>
            <person name="Copetti D."/>
            <person name="Sanderson M.J."/>
            <person name="Burquez A."/>
            <person name="Wojciechowski M.F."/>
        </authorList>
    </citation>
    <scope>NUCLEOTIDE SEQUENCE</scope>
    <source>
        <strain evidence="12">SGP5-SGP5p</strain>
        <tissue evidence="12">Aerial part</tissue>
    </source>
</reference>
<dbReference type="GO" id="GO:0005739">
    <property type="term" value="C:mitochondrion"/>
    <property type="evidence" value="ECO:0007669"/>
    <property type="project" value="TreeGrafter"/>
</dbReference>
<dbReference type="GO" id="GO:0004340">
    <property type="term" value="F:glucokinase activity"/>
    <property type="evidence" value="ECO:0007669"/>
    <property type="project" value="TreeGrafter"/>
</dbReference>
<dbReference type="InterPro" id="IPR001312">
    <property type="entry name" value="Hexokinase"/>
</dbReference>
<dbReference type="GO" id="GO:0005829">
    <property type="term" value="C:cytosol"/>
    <property type="evidence" value="ECO:0007669"/>
    <property type="project" value="TreeGrafter"/>
</dbReference>
<evidence type="ECO:0000256" key="4">
    <source>
        <dbReference type="ARBA" id="ARBA00022679"/>
    </source>
</evidence>
<dbReference type="Proteomes" id="UP001153076">
    <property type="component" value="Unassembled WGS sequence"/>
</dbReference>
<dbReference type="PROSITE" id="PS51748">
    <property type="entry name" value="HEXOKINASE_2"/>
    <property type="match status" value="1"/>
</dbReference>
<dbReference type="GO" id="GO:0006096">
    <property type="term" value="P:glycolytic process"/>
    <property type="evidence" value="ECO:0007669"/>
    <property type="project" value="UniProtKB-KW"/>
</dbReference>
<protein>
    <recommendedName>
        <fullName evidence="9">Phosphotransferase</fullName>
        <ecNumber evidence="9">2.7.1.-</ecNumber>
    </recommendedName>
</protein>
<evidence type="ECO:0000256" key="5">
    <source>
        <dbReference type="ARBA" id="ARBA00022741"/>
    </source>
</evidence>
<accession>A0A9Q1Q5W8</accession>
<evidence type="ECO:0000256" key="6">
    <source>
        <dbReference type="ARBA" id="ARBA00022777"/>
    </source>
</evidence>
<dbReference type="InterPro" id="IPR043129">
    <property type="entry name" value="ATPase_NBD"/>
</dbReference>
<dbReference type="GO" id="GO:0006006">
    <property type="term" value="P:glucose metabolic process"/>
    <property type="evidence" value="ECO:0007669"/>
    <property type="project" value="TreeGrafter"/>
</dbReference>
<evidence type="ECO:0000256" key="1">
    <source>
        <dbReference type="ARBA" id="ARBA00004921"/>
    </source>
</evidence>
<keyword evidence="7 9" id="KW-0067">ATP-binding</keyword>
<evidence type="ECO:0000256" key="8">
    <source>
        <dbReference type="ARBA" id="ARBA00023152"/>
    </source>
</evidence>